<dbReference type="AlphaFoldDB" id="A0A7S4G0W4"/>
<proteinExistence type="predicted"/>
<evidence type="ECO:0000313" key="1">
    <source>
        <dbReference type="EMBL" id="CAE0821667.1"/>
    </source>
</evidence>
<organism evidence="1">
    <name type="scientific">Eutreptiella gymnastica</name>
    <dbReference type="NCBI Taxonomy" id="73025"/>
    <lineage>
        <taxon>Eukaryota</taxon>
        <taxon>Discoba</taxon>
        <taxon>Euglenozoa</taxon>
        <taxon>Euglenida</taxon>
        <taxon>Spirocuta</taxon>
        <taxon>Euglenophyceae</taxon>
        <taxon>Eutreptiales</taxon>
        <taxon>Eutreptiaceae</taxon>
        <taxon>Eutreptiella</taxon>
    </lineage>
</organism>
<accession>A0A7S4G0W4</accession>
<gene>
    <name evidence="1" type="ORF">EGYM00163_LOCUS32842</name>
</gene>
<name>A0A7S4G0W4_9EUGL</name>
<dbReference type="EMBL" id="HBJA01094677">
    <property type="protein sequence ID" value="CAE0821667.1"/>
    <property type="molecule type" value="Transcribed_RNA"/>
</dbReference>
<protein>
    <submittedName>
        <fullName evidence="1">Uncharacterized protein</fullName>
    </submittedName>
</protein>
<reference evidence="1" key="1">
    <citation type="submission" date="2021-01" db="EMBL/GenBank/DDBJ databases">
        <authorList>
            <person name="Corre E."/>
            <person name="Pelletier E."/>
            <person name="Niang G."/>
            <person name="Scheremetjew M."/>
            <person name="Finn R."/>
            <person name="Kale V."/>
            <person name="Holt S."/>
            <person name="Cochrane G."/>
            <person name="Meng A."/>
            <person name="Brown T."/>
            <person name="Cohen L."/>
        </authorList>
    </citation>
    <scope>NUCLEOTIDE SEQUENCE</scope>
    <source>
        <strain evidence="1">CCMP1594</strain>
    </source>
</reference>
<sequence length="106" mass="11757">MQKGRLAGVSTDASQYRQFMAKEWYRNVHRGVINSGAQGSQQCQPGQLNVGVDTLLQYQGVQLPKAQQSLLAFQNAECTVLFFSFCYAPPPQPIFFQPGSLQLTSN</sequence>